<feature type="compositionally biased region" description="Basic residues" evidence="1">
    <location>
        <begin position="154"/>
        <end position="167"/>
    </location>
</feature>
<evidence type="ECO:0000313" key="2">
    <source>
        <dbReference type="EMBL" id="KAK7474061.1"/>
    </source>
</evidence>
<organism evidence="2 3">
    <name type="scientific">Batillaria attramentaria</name>
    <dbReference type="NCBI Taxonomy" id="370345"/>
    <lineage>
        <taxon>Eukaryota</taxon>
        <taxon>Metazoa</taxon>
        <taxon>Spiralia</taxon>
        <taxon>Lophotrochozoa</taxon>
        <taxon>Mollusca</taxon>
        <taxon>Gastropoda</taxon>
        <taxon>Caenogastropoda</taxon>
        <taxon>Sorbeoconcha</taxon>
        <taxon>Cerithioidea</taxon>
        <taxon>Batillariidae</taxon>
        <taxon>Batillaria</taxon>
    </lineage>
</organism>
<sequence length="208" mass="23527">MGRKLRTKIPVLTSTLLPQNYNHEAVRQKEERMKEQQRRNFNRRHAAREAPSLHLSDPVFIRDMDREVEIIAKHPNPRSYLVRTEHGTVRRNRAHLVSLPGTPQPATTSPEIKGHQPQPAATGGSTTEPFAPAPPQAAADESVTKRTPVTSDRVKRHATGNVTRHKLQNSDKHTRETSHPSQPVAQSPTLQQYTRTGRLVKRPEKLNL</sequence>
<dbReference type="PANTHER" id="PTHR33244:SF3">
    <property type="entry name" value="PEPTIDASE A2 DOMAIN-CONTAINING PROTEIN"/>
    <property type="match status" value="1"/>
</dbReference>
<evidence type="ECO:0000256" key="1">
    <source>
        <dbReference type="SAM" id="MobiDB-lite"/>
    </source>
</evidence>
<feature type="compositionally biased region" description="Basic and acidic residues" evidence="1">
    <location>
        <begin position="168"/>
        <end position="178"/>
    </location>
</feature>
<protein>
    <submittedName>
        <fullName evidence="2">Uncharacterized protein</fullName>
    </submittedName>
</protein>
<comment type="caution">
    <text evidence="2">The sequence shown here is derived from an EMBL/GenBank/DDBJ whole genome shotgun (WGS) entry which is preliminary data.</text>
</comment>
<name>A0ABD0JHC8_9CAEN</name>
<proteinExistence type="predicted"/>
<feature type="region of interest" description="Disordered" evidence="1">
    <location>
        <begin position="98"/>
        <end position="208"/>
    </location>
</feature>
<evidence type="ECO:0000313" key="3">
    <source>
        <dbReference type="Proteomes" id="UP001519460"/>
    </source>
</evidence>
<dbReference type="PANTHER" id="PTHR33244">
    <property type="entry name" value="INTEGRASE CATALYTIC DOMAIN-CONTAINING PROTEIN-RELATED"/>
    <property type="match status" value="1"/>
</dbReference>
<feature type="compositionally biased region" description="Polar residues" evidence="1">
    <location>
        <begin position="179"/>
        <end position="195"/>
    </location>
</feature>
<gene>
    <name evidence="2" type="ORF">BaRGS_00034667</name>
</gene>
<keyword evidence="3" id="KW-1185">Reference proteome</keyword>
<dbReference type="EMBL" id="JACVVK020000448">
    <property type="protein sequence ID" value="KAK7474061.1"/>
    <property type="molecule type" value="Genomic_DNA"/>
</dbReference>
<dbReference type="Proteomes" id="UP001519460">
    <property type="component" value="Unassembled WGS sequence"/>
</dbReference>
<dbReference type="AlphaFoldDB" id="A0ABD0JHC8"/>
<accession>A0ABD0JHC8</accession>
<reference evidence="2 3" key="1">
    <citation type="journal article" date="2023" name="Sci. Data">
        <title>Genome assembly of the Korean intertidal mud-creeper Batillaria attramentaria.</title>
        <authorList>
            <person name="Patra A.K."/>
            <person name="Ho P.T."/>
            <person name="Jun S."/>
            <person name="Lee S.J."/>
            <person name="Kim Y."/>
            <person name="Won Y.J."/>
        </authorList>
    </citation>
    <scope>NUCLEOTIDE SEQUENCE [LARGE SCALE GENOMIC DNA]</scope>
    <source>
        <strain evidence="2">Wonlab-2016</strain>
    </source>
</reference>